<reference evidence="1" key="1">
    <citation type="journal article" date="2023" name="Mol. Ecol. Resour.">
        <title>Chromosome-level genome assembly of a triploid poplar Populus alba 'Berolinensis'.</title>
        <authorList>
            <person name="Chen S."/>
            <person name="Yu Y."/>
            <person name="Wang X."/>
            <person name="Wang S."/>
            <person name="Zhang T."/>
            <person name="Zhou Y."/>
            <person name="He R."/>
            <person name="Meng N."/>
            <person name="Wang Y."/>
            <person name="Liu W."/>
            <person name="Liu Z."/>
            <person name="Liu J."/>
            <person name="Guo Q."/>
            <person name="Huang H."/>
            <person name="Sederoff R.R."/>
            <person name="Wang G."/>
            <person name="Qu G."/>
            <person name="Chen S."/>
        </authorList>
    </citation>
    <scope>NUCLEOTIDE SEQUENCE</scope>
    <source>
        <strain evidence="1">SC-2020</strain>
    </source>
</reference>
<proteinExistence type="predicted"/>
<dbReference type="EMBL" id="JAQIZT010000012">
    <property type="protein sequence ID" value="KAJ6976656.1"/>
    <property type="molecule type" value="Genomic_DNA"/>
</dbReference>
<keyword evidence="2" id="KW-1185">Reference proteome</keyword>
<evidence type="ECO:0000313" key="1">
    <source>
        <dbReference type="EMBL" id="KAJ6976656.1"/>
    </source>
</evidence>
<evidence type="ECO:0000313" key="2">
    <source>
        <dbReference type="Proteomes" id="UP001164929"/>
    </source>
</evidence>
<gene>
    <name evidence="1" type="ORF">NC653_028729</name>
</gene>
<accession>A0AAD6Q2N2</accession>
<dbReference type="Proteomes" id="UP001164929">
    <property type="component" value="Chromosome 12"/>
</dbReference>
<name>A0AAD6Q2N2_9ROSI</name>
<sequence length="38" mass="4220">MTCMAKKESYTNLSDKPRTGMLHSILFEASPGAKNTIF</sequence>
<protein>
    <submittedName>
        <fullName evidence="1">Uncharacterized protein</fullName>
    </submittedName>
</protein>
<comment type="caution">
    <text evidence="1">The sequence shown here is derived from an EMBL/GenBank/DDBJ whole genome shotgun (WGS) entry which is preliminary data.</text>
</comment>
<organism evidence="1 2">
    <name type="scientific">Populus alba x Populus x berolinensis</name>
    <dbReference type="NCBI Taxonomy" id="444605"/>
    <lineage>
        <taxon>Eukaryota</taxon>
        <taxon>Viridiplantae</taxon>
        <taxon>Streptophyta</taxon>
        <taxon>Embryophyta</taxon>
        <taxon>Tracheophyta</taxon>
        <taxon>Spermatophyta</taxon>
        <taxon>Magnoliopsida</taxon>
        <taxon>eudicotyledons</taxon>
        <taxon>Gunneridae</taxon>
        <taxon>Pentapetalae</taxon>
        <taxon>rosids</taxon>
        <taxon>fabids</taxon>
        <taxon>Malpighiales</taxon>
        <taxon>Salicaceae</taxon>
        <taxon>Saliceae</taxon>
        <taxon>Populus</taxon>
    </lineage>
</organism>
<dbReference type="AlphaFoldDB" id="A0AAD6Q2N2"/>